<dbReference type="PANTHER" id="PTHR24148:SF73">
    <property type="entry name" value="HET DOMAIN PROTEIN (AFU_ORTHOLOGUE AFUA_8G01020)"/>
    <property type="match status" value="1"/>
</dbReference>
<dbReference type="PANTHER" id="PTHR24148">
    <property type="entry name" value="ANKYRIN REPEAT DOMAIN-CONTAINING PROTEIN 39 HOMOLOG-RELATED"/>
    <property type="match status" value="1"/>
</dbReference>
<comment type="caution">
    <text evidence="1">The sequence shown here is derived from an EMBL/GenBank/DDBJ whole genome shotgun (WGS) entry which is preliminary data.</text>
</comment>
<dbReference type="InterPro" id="IPR052895">
    <property type="entry name" value="HetReg/Transcr_Mod"/>
</dbReference>
<protein>
    <submittedName>
        <fullName evidence="1">Heterokaryon incompatibility protein het-6</fullName>
    </submittedName>
</protein>
<keyword evidence="2" id="KW-1185">Reference proteome</keyword>
<accession>A0A0N0DCK9</accession>
<gene>
    <name evidence="1" type="ORF">FLAG1_08775</name>
</gene>
<proteinExistence type="predicted"/>
<reference evidence="1 2" key="1">
    <citation type="submission" date="2015-04" db="EMBL/GenBank/DDBJ databases">
        <title>The draft genome sequence of Fusarium langsethiae, a T-2/HT-2 mycotoxin producer.</title>
        <authorList>
            <person name="Lysoe E."/>
            <person name="Divon H.H."/>
            <person name="Terzi V."/>
            <person name="Orru L."/>
            <person name="Lamontanara A."/>
            <person name="Kolseth A.-K."/>
            <person name="Frandsen R.J."/>
            <person name="Nielsen K."/>
            <person name="Thrane U."/>
        </authorList>
    </citation>
    <scope>NUCLEOTIDE SEQUENCE [LARGE SCALE GENOMIC DNA]</scope>
    <source>
        <strain evidence="1 2">Fl201059</strain>
    </source>
</reference>
<name>A0A0N0DCK9_FUSLA</name>
<dbReference type="Proteomes" id="UP000037904">
    <property type="component" value="Unassembled WGS sequence"/>
</dbReference>
<organism evidence="1 2">
    <name type="scientific">Fusarium langsethiae</name>
    <dbReference type="NCBI Taxonomy" id="179993"/>
    <lineage>
        <taxon>Eukaryota</taxon>
        <taxon>Fungi</taxon>
        <taxon>Dikarya</taxon>
        <taxon>Ascomycota</taxon>
        <taxon>Pezizomycotina</taxon>
        <taxon>Sordariomycetes</taxon>
        <taxon>Hypocreomycetidae</taxon>
        <taxon>Hypocreales</taxon>
        <taxon>Nectriaceae</taxon>
        <taxon>Fusarium</taxon>
    </lineage>
</organism>
<dbReference type="AlphaFoldDB" id="A0A0N0DCK9"/>
<dbReference type="EMBL" id="JXCE01000284">
    <property type="protein sequence ID" value="KPA38384.1"/>
    <property type="molecule type" value="Genomic_DNA"/>
</dbReference>
<sequence length="569" mass="63913">MSRFQYLTLLPREIRVLELVPGKVEDGLVGGIQHQTLSPEDDGIPKFEAISYVWGDPSQPQSITLINDLLQDELVSTSERTNLCVGDNLTAALRSLRLPTGKDFKIGKDRVIYKKSADKRVSKSRGPLPPSATQWLAFEQLVALDWHKRLWTYQEIFLADKETCIVVLGKEQMLWSDFKNAFILAAYVRIPPPGCFLDASAFSFNANMISGKIIACHLYSAGEYVWLQMMDLSREYECSDIRDKVFAVQGLVAPDIAQSLNPDYTKTVKETFTGICLDHITRTINIEFLTRCSAAASTSWMADLERPTSTLTIDAHDAPHSPASACLIEPCVLEVADYWRGIVAFIQVLIGGNLHEDDSCLDKFIMMLTYGRVRDYNIQKLQSISAVSLHSLLEWRWKIRRWLSGTGQTVHINNPKRQHSTGSATTRDGDFVRLPLESRTGDIIAVLLGSCNPIVLRPQSQGGYSVIGPCYHPGLSHGNALLGNDLKGREPLWDRRYSSQAFYKVGYGLRRTDPRLEDVPFEDGYVQNLTKDGWPGWAKIGSPLERCDPRMSEAGLKTRGVPIRKYRLI</sequence>
<dbReference type="OrthoDB" id="3553147at2759"/>
<evidence type="ECO:0000313" key="2">
    <source>
        <dbReference type="Proteomes" id="UP000037904"/>
    </source>
</evidence>
<evidence type="ECO:0000313" key="1">
    <source>
        <dbReference type="EMBL" id="KPA38384.1"/>
    </source>
</evidence>